<dbReference type="KEGG" id="zma:100383758"/>
<dbReference type="GeneID" id="100383758"/>
<proteinExistence type="evidence at transcript level"/>
<evidence type="ECO:0000313" key="1">
    <source>
        <dbReference type="EMBL" id="ACN35112.1"/>
    </source>
</evidence>
<sequence>MRRHLTSSRGSLVFSLCYRIRMLTLSTRTTELNCLSTVRLFRGLLRGREGSSPCHRGLQTGLGTMTGPATHAGGRTSDEMKKVHNNKFRWFELCNSRIVCFGCIVLCNYSYSDCSKDLVWNACTVTSARLHM</sequence>
<name>C0PIU6_MAIZE</name>
<dbReference type="EMBL" id="BT068215">
    <property type="protein sequence ID" value="ACN35112.1"/>
    <property type="molecule type" value="mRNA"/>
</dbReference>
<protein>
    <submittedName>
        <fullName evidence="1">Uncharacterized protein</fullName>
    </submittedName>
</protein>
<dbReference type="AlphaFoldDB" id="C0PIU6"/>
<accession>C0PIU6</accession>
<reference evidence="1" key="1">
    <citation type="journal article" date="2009" name="PLoS Genet.">
        <title>Sequencing, mapping, and analysis of 27,455 maize full-length cDNAs.</title>
        <authorList>
            <person name="Soderlund C."/>
            <person name="Descour A."/>
            <person name="Kudrna D."/>
            <person name="Bomhoff M."/>
            <person name="Boyd L."/>
            <person name="Currie J."/>
            <person name="Angelova A."/>
            <person name="Collura K."/>
            <person name="Wissotski M."/>
            <person name="Ashley E."/>
            <person name="Morrow D."/>
            <person name="Fernandes J."/>
            <person name="Walbot V."/>
            <person name="Yu Y."/>
        </authorList>
    </citation>
    <scope>NUCLEOTIDE SEQUENCE</scope>
    <source>
        <strain evidence="1">B73</strain>
    </source>
</reference>
<dbReference type="OrthoDB" id="1876874at2759"/>
<organism evidence="1">
    <name type="scientific">Zea mays</name>
    <name type="common">Maize</name>
    <dbReference type="NCBI Taxonomy" id="4577"/>
    <lineage>
        <taxon>Eukaryota</taxon>
        <taxon>Viridiplantae</taxon>
        <taxon>Streptophyta</taxon>
        <taxon>Embryophyta</taxon>
        <taxon>Tracheophyta</taxon>
        <taxon>Spermatophyta</taxon>
        <taxon>Magnoliopsida</taxon>
        <taxon>Liliopsida</taxon>
        <taxon>Poales</taxon>
        <taxon>Poaceae</taxon>
        <taxon>PACMAD clade</taxon>
        <taxon>Panicoideae</taxon>
        <taxon>Andropogonodae</taxon>
        <taxon>Andropogoneae</taxon>
        <taxon>Tripsacinae</taxon>
        <taxon>Zea</taxon>
    </lineage>
</organism>